<gene>
    <name evidence="2" type="ORF">Ari01nite_91650</name>
</gene>
<dbReference type="AlphaFoldDB" id="A0A919K6A4"/>
<evidence type="ECO:0000313" key="2">
    <source>
        <dbReference type="EMBL" id="GIF01701.1"/>
    </source>
</evidence>
<dbReference type="RefSeq" id="WP_203790562.1">
    <property type="nucleotide sequence ID" value="NZ_BOMV01000110.1"/>
</dbReference>
<keyword evidence="1" id="KW-0732">Signal</keyword>
<comment type="caution">
    <text evidence="2">The sequence shown here is derived from an EMBL/GenBank/DDBJ whole genome shotgun (WGS) entry which is preliminary data.</text>
</comment>
<dbReference type="Proteomes" id="UP000636960">
    <property type="component" value="Unassembled WGS sequence"/>
</dbReference>
<feature type="signal peptide" evidence="1">
    <location>
        <begin position="1"/>
        <end position="20"/>
    </location>
</feature>
<reference evidence="2" key="1">
    <citation type="submission" date="2021-01" db="EMBL/GenBank/DDBJ databases">
        <title>Whole genome shotgun sequence of Actinoplanes rishiriensis NBRC 108556.</title>
        <authorList>
            <person name="Komaki H."/>
            <person name="Tamura T."/>
        </authorList>
    </citation>
    <scope>NUCLEOTIDE SEQUENCE</scope>
    <source>
        <strain evidence="2">NBRC 108556</strain>
    </source>
</reference>
<proteinExistence type="predicted"/>
<dbReference type="PROSITE" id="PS51257">
    <property type="entry name" value="PROKAR_LIPOPROTEIN"/>
    <property type="match status" value="1"/>
</dbReference>
<keyword evidence="3" id="KW-1185">Reference proteome</keyword>
<evidence type="ECO:0000256" key="1">
    <source>
        <dbReference type="SAM" id="SignalP"/>
    </source>
</evidence>
<organism evidence="2 3">
    <name type="scientific">Paractinoplanes rishiriensis</name>
    <dbReference type="NCBI Taxonomy" id="1050105"/>
    <lineage>
        <taxon>Bacteria</taxon>
        <taxon>Bacillati</taxon>
        <taxon>Actinomycetota</taxon>
        <taxon>Actinomycetes</taxon>
        <taxon>Micromonosporales</taxon>
        <taxon>Micromonosporaceae</taxon>
        <taxon>Paractinoplanes</taxon>
    </lineage>
</organism>
<evidence type="ECO:0000313" key="3">
    <source>
        <dbReference type="Proteomes" id="UP000636960"/>
    </source>
</evidence>
<name>A0A919K6A4_9ACTN</name>
<sequence>MRVRRRDLFTLAACSVTALAGCGGEAATTDGASVYDFTVATLEGATFEGRSLAGRPAVL</sequence>
<accession>A0A919K6A4</accession>
<dbReference type="EMBL" id="BOMV01000110">
    <property type="protein sequence ID" value="GIF01701.1"/>
    <property type="molecule type" value="Genomic_DNA"/>
</dbReference>
<feature type="chain" id="PRO_5038971081" evidence="1">
    <location>
        <begin position="21"/>
        <end position="59"/>
    </location>
</feature>
<protein>
    <submittedName>
        <fullName evidence="2">Uncharacterized protein</fullName>
    </submittedName>
</protein>